<dbReference type="Pfam" id="PF14493">
    <property type="entry name" value="HTH_40"/>
    <property type="match status" value="1"/>
</dbReference>
<dbReference type="Gene3D" id="2.30.30.940">
    <property type="match status" value="1"/>
</dbReference>
<dbReference type="eggNOG" id="COG0507">
    <property type="taxonomic scope" value="Bacteria"/>
</dbReference>
<gene>
    <name evidence="2" type="ORF">CCYN2B_120119</name>
</gene>
<dbReference type="FunFam" id="3.40.50.300:FF:001498">
    <property type="entry name" value="ATP-dependent DNA helicase"/>
    <property type="match status" value="1"/>
</dbReference>
<feature type="domain" description="AAA+ ATPase" evidence="1">
    <location>
        <begin position="12"/>
        <end position="171"/>
    </location>
</feature>
<dbReference type="STRING" id="28189.CCYN74_110065"/>
<dbReference type="PANTHER" id="PTHR47642:SF5">
    <property type="entry name" value="ATP-DEPENDENT DNA HELICASE"/>
    <property type="match status" value="1"/>
</dbReference>
<evidence type="ECO:0000313" key="2">
    <source>
        <dbReference type="EMBL" id="CEN32832.1"/>
    </source>
</evidence>
<dbReference type="AlphaFoldDB" id="A0A0B7H4K0"/>
<dbReference type="InterPro" id="IPR051055">
    <property type="entry name" value="PIF1_helicase"/>
</dbReference>
<dbReference type="InterPro" id="IPR010285">
    <property type="entry name" value="DNA_helicase_pif1-like_DEAD"/>
</dbReference>
<reference evidence="3" key="1">
    <citation type="submission" date="2015-01" db="EMBL/GenBank/DDBJ databases">
        <authorList>
            <person name="MANFREDI Pablo"/>
        </authorList>
    </citation>
    <scope>NUCLEOTIDE SEQUENCE [LARGE SCALE GENOMIC DNA]</scope>
    <source>
        <strain evidence="3">Ccyn2B</strain>
    </source>
</reference>
<accession>A0A0B7H4K0</accession>
<dbReference type="Gene3D" id="1.10.10.1390">
    <property type="entry name" value="ATP-dependent DNA helicase RecQ"/>
    <property type="match status" value="1"/>
</dbReference>
<dbReference type="RefSeq" id="WP_041990317.1">
    <property type="nucleotide sequence ID" value="NZ_CDOD01000004.1"/>
</dbReference>
<keyword evidence="3" id="KW-1185">Reference proteome</keyword>
<dbReference type="InterPro" id="IPR003593">
    <property type="entry name" value="AAA+_ATPase"/>
</dbReference>
<dbReference type="GO" id="GO:0003678">
    <property type="term" value="F:DNA helicase activity"/>
    <property type="evidence" value="ECO:0007669"/>
    <property type="project" value="InterPro"/>
</dbReference>
<dbReference type="Gene3D" id="3.40.50.300">
    <property type="entry name" value="P-loop containing nucleotide triphosphate hydrolases"/>
    <property type="match status" value="1"/>
</dbReference>
<dbReference type="EMBL" id="CDOD01000004">
    <property type="protein sequence ID" value="CEN32832.1"/>
    <property type="molecule type" value="Genomic_DNA"/>
</dbReference>
<dbReference type="InterPro" id="IPR027417">
    <property type="entry name" value="P-loop_NTPase"/>
</dbReference>
<dbReference type="Pfam" id="PF05970">
    <property type="entry name" value="PIF1"/>
    <property type="match status" value="1"/>
</dbReference>
<evidence type="ECO:0000313" key="3">
    <source>
        <dbReference type="Proteomes" id="UP000038055"/>
    </source>
</evidence>
<dbReference type="PANTHER" id="PTHR47642">
    <property type="entry name" value="ATP-DEPENDENT DNA HELICASE"/>
    <property type="match status" value="1"/>
</dbReference>
<evidence type="ECO:0000259" key="1">
    <source>
        <dbReference type="SMART" id="SM00382"/>
    </source>
</evidence>
<dbReference type="GO" id="GO:0006281">
    <property type="term" value="P:DNA repair"/>
    <property type="evidence" value="ECO:0007669"/>
    <property type="project" value="InterPro"/>
</dbReference>
<dbReference type="SMART" id="SM00382">
    <property type="entry name" value="AAA"/>
    <property type="match status" value="1"/>
</dbReference>
<dbReference type="Proteomes" id="UP000038055">
    <property type="component" value="Unassembled WGS sequence"/>
</dbReference>
<protein>
    <submittedName>
        <fullName evidence="2">AAA domain protein</fullName>
    </submittedName>
</protein>
<organism evidence="2 3">
    <name type="scientific">Capnocytophaga cynodegmi</name>
    <dbReference type="NCBI Taxonomy" id="28189"/>
    <lineage>
        <taxon>Bacteria</taxon>
        <taxon>Pseudomonadati</taxon>
        <taxon>Bacteroidota</taxon>
        <taxon>Flavobacteriia</taxon>
        <taxon>Flavobacteriales</taxon>
        <taxon>Flavobacteriaceae</taxon>
        <taxon>Capnocytophaga</taxon>
    </lineage>
</organism>
<dbReference type="InterPro" id="IPR029491">
    <property type="entry name" value="Helicase_HTH"/>
</dbReference>
<name>A0A0B7H4K0_9FLAO</name>
<proteinExistence type="predicted"/>
<sequence>MEKQILTLVNETYQNIFLTGKAGTGKTTLLRKIIETSHKNTIVVAPTGIAALNAGGVTIHSMFQLPFASFLPTSSSTPLINNNTRFENRTSLRNHFKMHKNKRQIIESMELLVIDEVSMLRADVLDAIDFMLQTICKNKVPFGGVQVLFIGDLLQLPPVVKNDEWEILKMHYEGMFFFQSKVISQNPLLYIELEKIYRQSDKHFISILNNLRDNKLNQKDIQFLQQYVKPNFKPENDFITLTTHNAKADAINDEKISKLKTKEFTYEAIIVGDFPENMYPIEKQIHLKEGARVMFIKNDLSPEKLFFNGKMGTIASLSENEIEIQLDGGKMINVERYEWENIRYRVNEETKDIEEERLGTFTQYPLRLAWAITVHKSQGLTFEKAVLDLDNVFASGQAYVAFSRLRSLDGLILLSPISEHGIDSNENVRQYAKNKASENEILNACKNGKKQFLEKLILECFQWDNFLYQWNLHKSSYTGEVGKKSTYKNWANEKLSQVITLTGIAEKFVLQLKNIFVSDYEFSFICERFEKAYSYFMPQLKEIWYEILCIYSEIEILKKVKQFKDELSDLEDITSKIIKNLLKMQQLIQLHKEGKDFENQNINSEKFKNMRTELLLKVEQHLKNKQLFVSENINKKDIKNQTEKISTYNITLQLWNATHCVKSIAEKRMLTEATIYRHLIKLVEQQEIMASEILSETTMQELTDIFNEEENHSLGNIFEKLNGKYTWDELRLFKTHWESKI</sequence>
<dbReference type="GO" id="GO:0000723">
    <property type="term" value="P:telomere maintenance"/>
    <property type="evidence" value="ECO:0007669"/>
    <property type="project" value="InterPro"/>
</dbReference>
<dbReference type="CDD" id="cd18809">
    <property type="entry name" value="SF1_C_RecD"/>
    <property type="match status" value="1"/>
</dbReference>
<dbReference type="SUPFAM" id="SSF52540">
    <property type="entry name" value="P-loop containing nucleoside triphosphate hydrolases"/>
    <property type="match status" value="2"/>
</dbReference>